<proteinExistence type="predicted"/>
<sequence>MEYKSFGTCAYKQGFTQGANYSPVLSVIALEMAGFGNMPGLLMGADDGLIEINSHLESNINKLKKAEYGIHLAEDKYFGPCQDKFKFFG</sequence>
<dbReference type="Proteomes" id="UP000241690">
    <property type="component" value="Unassembled WGS sequence"/>
</dbReference>
<name>A0A2T3ZR20_TRIHA</name>
<evidence type="ECO:0000313" key="1">
    <source>
        <dbReference type="EMBL" id="PTB47250.1"/>
    </source>
</evidence>
<evidence type="ECO:0000313" key="2">
    <source>
        <dbReference type="Proteomes" id="UP000241690"/>
    </source>
</evidence>
<dbReference type="AlphaFoldDB" id="A0A2T3ZR20"/>
<keyword evidence="2" id="KW-1185">Reference proteome</keyword>
<dbReference type="EMBL" id="KZ680125">
    <property type="protein sequence ID" value="PTB47250.1"/>
    <property type="molecule type" value="Genomic_DNA"/>
</dbReference>
<gene>
    <name evidence="1" type="ORF">M431DRAFT_502097</name>
</gene>
<accession>A0A2T3ZR20</accession>
<dbReference type="RefSeq" id="XP_024766927.1">
    <property type="nucleotide sequence ID" value="XM_024918090.1"/>
</dbReference>
<reference evidence="1 2" key="1">
    <citation type="submission" date="2016-07" db="EMBL/GenBank/DDBJ databases">
        <title>Multiple horizontal gene transfer events from other fungi enriched the ability of initially mycotrophic Trichoderma (Ascomycota) to feed on dead plant biomass.</title>
        <authorList>
            <consortium name="DOE Joint Genome Institute"/>
            <person name="Aerts A."/>
            <person name="Atanasova L."/>
            <person name="Chenthamara K."/>
            <person name="Zhang J."/>
            <person name="Grujic M."/>
            <person name="Henrissat B."/>
            <person name="Kuo A."/>
            <person name="Salamov A."/>
            <person name="Lipzen A."/>
            <person name="Labutti K."/>
            <person name="Barry K."/>
            <person name="Miao Y."/>
            <person name="Rahimi M.J."/>
            <person name="Shen Q."/>
            <person name="Grigoriev I.V."/>
            <person name="Kubicek C.P."/>
            <person name="Druzhinina I.S."/>
        </authorList>
    </citation>
    <scope>NUCLEOTIDE SEQUENCE [LARGE SCALE GENOMIC DNA]</scope>
    <source>
        <strain evidence="1 2">CBS 226.95</strain>
    </source>
</reference>
<dbReference type="GeneID" id="36626659"/>
<organism evidence="1 2">
    <name type="scientific">Trichoderma harzianum CBS 226.95</name>
    <dbReference type="NCBI Taxonomy" id="983964"/>
    <lineage>
        <taxon>Eukaryota</taxon>
        <taxon>Fungi</taxon>
        <taxon>Dikarya</taxon>
        <taxon>Ascomycota</taxon>
        <taxon>Pezizomycotina</taxon>
        <taxon>Sordariomycetes</taxon>
        <taxon>Hypocreomycetidae</taxon>
        <taxon>Hypocreales</taxon>
        <taxon>Hypocreaceae</taxon>
        <taxon>Trichoderma</taxon>
    </lineage>
</organism>
<protein>
    <submittedName>
        <fullName evidence="1">Uncharacterized protein</fullName>
    </submittedName>
</protein>